<evidence type="ECO:0000256" key="2">
    <source>
        <dbReference type="ARBA" id="ARBA00001933"/>
    </source>
</evidence>
<dbReference type="Pfam" id="PF01168">
    <property type="entry name" value="Ala_racemase_N"/>
    <property type="match status" value="1"/>
</dbReference>
<dbReference type="InterPro" id="IPR020622">
    <property type="entry name" value="Ala_racemase_pyridoxalP-BS"/>
</dbReference>
<feature type="binding site" evidence="7 9">
    <location>
        <position position="313"/>
    </location>
    <ligand>
        <name>substrate</name>
    </ligand>
</feature>
<dbReference type="UniPathway" id="UPA00042">
    <property type="reaction ID" value="UER00497"/>
</dbReference>
<evidence type="ECO:0000256" key="1">
    <source>
        <dbReference type="ARBA" id="ARBA00000316"/>
    </source>
</evidence>
<dbReference type="GO" id="GO:0005829">
    <property type="term" value="C:cytosol"/>
    <property type="evidence" value="ECO:0007669"/>
    <property type="project" value="TreeGrafter"/>
</dbReference>
<dbReference type="InterPro" id="IPR001608">
    <property type="entry name" value="Ala_racemase_N"/>
</dbReference>
<dbReference type="PANTHER" id="PTHR30511">
    <property type="entry name" value="ALANINE RACEMASE"/>
    <property type="match status" value="1"/>
</dbReference>
<feature type="active site" description="Proton acceptor; specific for D-alanine" evidence="7">
    <location>
        <position position="36"/>
    </location>
</feature>
<comment type="catalytic activity">
    <reaction evidence="1 7">
        <text>L-alanine = D-alanine</text>
        <dbReference type="Rhea" id="RHEA:20249"/>
        <dbReference type="ChEBI" id="CHEBI:57416"/>
        <dbReference type="ChEBI" id="CHEBI:57972"/>
        <dbReference type="EC" id="5.1.1.1"/>
    </reaction>
</comment>
<dbReference type="InterPro" id="IPR000821">
    <property type="entry name" value="Ala_racemase"/>
</dbReference>
<dbReference type="PRINTS" id="PR00992">
    <property type="entry name" value="ALARACEMASE"/>
</dbReference>
<dbReference type="AlphaFoldDB" id="A0A7X0D3A8"/>
<dbReference type="Gene3D" id="3.20.20.10">
    <property type="entry name" value="Alanine racemase"/>
    <property type="match status" value="1"/>
</dbReference>
<comment type="pathway">
    <text evidence="7">Amino-acid biosynthesis; D-alanine biosynthesis; D-alanine from L-alanine: step 1/1.</text>
</comment>
<evidence type="ECO:0000259" key="11">
    <source>
        <dbReference type="SMART" id="SM01005"/>
    </source>
</evidence>
<evidence type="ECO:0000256" key="8">
    <source>
        <dbReference type="PIRSR" id="PIRSR600821-50"/>
    </source>
</evidence>
<evidence type="ECO:0000256" key="4">
    <source>
        <dbReference type="ARBA" id="ARBA00022898"/>
    </source>
</evidence>
<feature type="active site" description="Proton acceptor; specific for L-alanine" evidence="7">
    <location>
        <position position="265"/>
    </location>
</feature>
<reference evidence="12 13" key="1">
    <citation type="submission" date="2020-08" db="EMBL/GenBank/DDBJ databases">
        <title>Sequencing the genomes of 1000 actinobacteria strains.</title>
        <authorList>
            <person name="Klenk H.-P."/>
        </authorList>
    </citation>
    <scope>NUCLEOTIDE SEQUENCE [LARGE SCALE GENOMIC DNA]</scope>
    <source>
        <strain evidence="12 13">DSM 46659</strain>
    </source>
</reference>
<dbReference type="EMBL" id="JACHDS010000001">
    <property type="protein sequence ID" value="MBB6169967.1"/>
    <property type="molecule type" value="Genomic_DNA"/>
</dbReference>
<evidence type="ECO:0000256" key="3">
    <source>
        <dbReference type="ARBA" id="ARBA00013089"/>
    </source>
</evidence>
<comment type="caution">
    <text evidence="12">The sequence shown here is derived from an EMBL/GenBank/DDBJ whole genome shotgun (WGS) entry which is preliminary data.</text>
</comment>
<dbReference type="RefSeq" id="WP_184072274.1">
    <property type="nucleotide sequence ID" value="NZ_JACHDS010000001.1"/>
</dbReference>
<feature type="binding site" evidence="7 9">
    <location>
        <position position="134"/>
    </location>
    <ligand>
        <name>substrate</name>
    </ligand>
</feature>
<evidence type="ECO:0000313" key="12">
    <source>
        <dbReference type="EMBL" id="MBB6169967.1"/>
    </source>
</evidence>
<feature type="region of interest" description="Disordered" evidence="10">
    <location>
        <begin position="368"/>
        <end position="388"/>
    </location>
</feature>
<keyword evidence="13" id="KW-1185">Reference proteome</keyword>
<evidence type="ECO:0000256" key="5">
    <source>
        <dbReference type="ARBA" id="ARBA00023235"/>
    </source>
</evidence>
<evidence type="ECO:0000256" key="6">
    <source>
        <dbReference type="ARBA" id="ARBA00072221"/>
    </source>
</evidence>
<comment type="similarity">
    <text evidence="7">Belongs to the alanine racemase family.</text>
</comment>
<dbReference type="InterPro" id="IPR009006">
    <property type="entry name" value="Ala_racemase/Decarboxylase_C"/>
</dbReference>
<comment type="function">
    <text evidence="7">Catalyzes the interconversion of L-alanine and D-alanine. May also act on other amino acids.</text>
</comment>
<dbReference type="Pfam" id="PF00842">
    <property type="entry name" value="Ala_racemase_C"/>
    <property type="match status" value="1"/>
</dbReference>
<dbReference type="SUPFAM" id="SSF50621">
    <property type="entry name" value="Alanine racemase C-terminal domain-like"/>
    <property type="match status" value="1"/>
</dbReference>
<dbReference type="GO" id="GO:0030632">
    <property type="term" value="P:D-alanine biosynthetic process"/>
    <property type="evidence" value="ECO:0007669"/>
    <property type="project" value="UniProtKB-UniRule"/>
</dbReference>
<dbReference type="CDD" id="cd00430">
    <property type="entry name" value="PLPDE_III_AR"/>
    <property type="match status" value="1"/>
</dbReference>
<protein>
    <recommendedName>
        <fullName evidence="6 7">Alanine racemase</fullName>
        <ecNumber evidence="3 7">5.1.1.1</ecNumber>
    </recommendedName>
</protein>
<dbReference type="SMART" id="SM01005">
    <property type="entry name" value="Ala_racemase_C"/>
    <property type="match status" value="1"/>
</dbReference>
<dbReference type="GO" id="GO:0008784">
    <property type="term" value="F:alanine racemase activity"/>
    <property type="evidence" value="ECO:0007669"/>
    <property type="project" value="UniProtKB-UniRule"/>
</dbReference>
<comment type="cofactor">
    <cofactor evidence="2 7 8">
        <name>pyridoxal 5'-phosphate</name>
        <dbReference type="ChEBI" id="CHEBI:597326"/>
    </cofactor>
</comment>
<evidence type="ECO:0000256" key="9">
    <source>
        <dbReference type="PIRSR" id="PIRSR600821-52"/>
    </source>
</evidence>
<gene>
    <name evidence="12" type="ORF">HNR23_000027</name>
</gene>
<accession>A0A7X0D3A8</accession>
<keyword evidence="5 7" id="KW-0413">Isomerase</keyword>
<dbReference type="Proteomes" id="UP000546642">
    <property type="component" value="Unassembled WGS sequence"/>
</dbReference>
<feature type="modified residue" description="N6-(pyridoxal phosphate)lysine" evidence="7 8">
    <location>
        <position position="36"/>
    </location>
</feature>
<evidence type="ECO:0000256" key="10">
    <source>
        <dbReference type="SAM" id="MobiDB-lite"/>
    </source>
</evidence>
<dbReference type="InterPro" id="IPR011079">
    <property type="entry name" value="Ala_racemase_C"/>
</dbReference>
<feature type="domain" description="Alanine racemase C-terminal" evidence="11">
    <location>
        <begin position="244"/>
        <end position="371"/>
    </location>
</feature>
<name>A0A7X0D3A8_9ACTN</name>
<dbReference type="FunFam" id="3.20.20.10:FF:000002">
    <property type="entry name" value="Alanine racemase"/>
    <property type="match status" value="1"/>
</dbReference>
<dbReference type="SUPFAM" id="SSF51419">
    <property type="entry name" value="PLP-binding barrel"/>
    <property type="match status" value="1"/>
</dbReference>
<dbReference type="HAMAP" id="MF_01201">
    <property type="entry name" value="Ala_racemase"/>
    <property type="match status" value="1"/>
</dbReference>
<dbReference type="PANTHER" id="PTHR30511:SF0">
    <property type="entry name" value="ALANINE RACEMASE, CATABOLIC-RELATED"/>
    <property type="match status" value="1"/>
</dbReference>
<dbReference type="EC" id="5.1.1.1" evidence="3 7"/>
<organism evidence="12 13">
    <name type="scientific">Nocardiopsis mwathae</name>
    <dbReference type="NCBI Taxonomy" id="1472723"/>
    <lineage>
        <taxon>Bacteria</taxon>
        <taxon>Bacillati</taxon>
        <taxon>Actinomycetota</taxon>
        <taxon>Actinomycetes</taxon>
        <taxon>Streptosporangiales</taxon>
        <taxon>Nocardiopsidaceae</taxon>
        <taxon>Nocardiopsis</taxon>
    </lineage>
</organism>
<proteinExistence type="inferred from homology"/>
<evidence type="ECO:0000313" key="13">
    <source>
        <dbReference type="Proteomes" id="UP000546642"/>
    </source>
</evidence>
<dbReference type="FunFam" id="2.40.37.10:FF:000015">
    <property type="entry name" value="Alanine racemase"/>
    <property type="match status" value="1"/>
</dbReference>
<sequence length="388" mass="40480">MPPTFAEARVDLGAITENIEFLRGRARGADVMGVVKADGYGHGMLPAARAMLAGGATWLGTAFIEEALRLRADGIRVPVVAWIVPPGEPLTAAIAADIDLGVSSLWLLEAIEAAAREAGRRARVHLKADTGLSRGGVTTDEWPAVVAAAARAEASGPIQVTGVWSHFACADEPGHPSISAQIAVFHEALEIAEKAGLRPDVRHLANSPATLTLPETHFDLVRTGIAGYGINPIPGLDVPELRPAMTLSTKIAMVKRVPAGSSISYGHRYTTARPSNLALVPLGYADGVPRAATDTAPVLAAGRRRTIAGTVCMDQFVVDLGDDAAAAGDRAVLFGPGDDGEPTAQDWADALGTIPYEIVTRIGQRVPRVHVGGPGRSTGRPNIPEEEG</sequence>
<dbReference type="GO" id="GO:0009252">
    <property type="term" value="P:peptidoglycan biosynthetic process"/>
    <property type="evidence" value="ECO:0007669"/>
    <property type="project" value="TreeGrafter"/>
</dbReference>
<evidence type="ECO:0000256" key="7">
    <source>
        <dbReference type="HAMAP-Rule" id="MF_01201"/>
    </source>
</evidence>
<dbReference type="InterPro" id="IPR029066">
    <property type="entry name" value="PLP-binding_barrel"/>
</dbReference>
<dbReference type="PROSITE" id="PS00395">
    <property type="entry name" value="ALANINE_RACEMASE"/>
    <property type="match status" value="1"/>
</dbReference>
<dbReference type="GO" id="GO:0030170">
    <property type="term" value="F:pyridoxal phosphate binding"/>
    <property type="evidence" value="ECO:0007669"/>
    <property type="project" value="UniProtKB-UniRule"/>
</dbReference>
<keyword evidence="4 7" id="KW-0663">Pyridoxal phosphate</keyword>
<dbReference type="NCBIfam" id="TIGR00492">
    <property type="entry name" value="alr"/>
    <property type="match status" value="1"/>
</dbReference>
<dbReference type="Gene3D" id="2.40.37.10">
    <property type="entry name" value="Lyase, Ornithine Decarboxylase, Chain A, domain 1"/>
    <property type="match status" value="1"/>
</dbReference>